<gene>
    <name evidence="4" type="primary">V6RRH2</name>
</gene>
<dbReference type="GO" id="GO:0004824">
    <property type="term" value="F:lysine-tRNA ligase activity"/>
    <property type="evidence" value="ECO:0007669"/>
    <property type="project" value="UniProtKB-EC"/>
</dbReference>
<dbReference type="EMBL" id="LR728152">
    <property type="protein sequence ID" value="VWP00088.1"/>
    <property type="molecule type" value="Genomic_DNA"/>
</dbReference>
<dbReference type="InterPro" id="IPR051468">
    <property type="entry name" value="Fungal_SecMetab_SDRs"/>
</dbReference>
<dbReference type="PANTHER" id="PTHR43544">
    <property type="entry name" value="SHORT-CHAIN DEHYDROGENASE/REDUCTASE"/>
    <property type="match status" value="1"/>
</dbReference>
<sequence>MLPLLPSSTQYKVNSLGPIHAITAFLPLLRASDTKNIIVIGSGAADPKTALAGSVPNFLAYSMTKAAALVATTKFAVKLRDEGFVVVTFCPGRVDCSATLSAECRKALVEIRKVSSSMEDHFGAEMALQSPEASVGRS</sequence>
<keyword evidence="2" id="KW-0521">NADP</keyword>
<organism evidence="4">
    <name type="scientific">Ganoderma boninense</name>
    <dbReference type="NCBI Taxonomy" id="34458"/>
    <lineage>
        <taxon>Eukaryota</taxon>
        <taxon>Fungi</taxon>
        <taxon>Dikarya</taxon>
        <taxon>Basidiomycota</taxon>
        <taxon>Agaricomycotina</taxon>
        <taxon>Agaricomycetes</taxon>
        <taxon>Polyporales</taxon>
        <taxon>Polyporaceae</taxon>
        <taxon>Ganoderma</taxon>
    </lineage>
</organism>
<dbReference type="EC" id="6.1.1.6" evidence="4"/>
<dbReference type="InterPro" id="IPR002347">
    <property type="entry name" value="SDR_fam"/>
</dbReference>
<evidence type="ECO:0000313" key="4">
    <source>
        <dbReference type="EMBL" id="VWP00088.1"/>
    </source>
</evidence>
<protein>
    <submittedName>
        <fullName evidence="4">Lysine--tRNA ligase )</fullName>
        <ecNumber evidence="4">6.1.1.6</ecNumber>
    </submittedName>
</protein>
<keyword evidence="4" id="KW-0030">Aminoacyl-tRNA synthetase</keyword>
<dbReference type="GO" id="GO:0005737">
    <property type="term" value="C:cytoplasm"/>
    <property type="evidence" value="ECO:0007669"/>
    <property type="project" value="TreeGrafter"/>
</dbReference>
<keyword evidence="4" id="KW-0436">Ligase</keyword>
<dbReference type="Pfam" id="PF00106">
    <property type="entry name" value="adh_short"/>
    <property type="match status" value="1"/>
</dbReference>
<dbReference type="AlphaFoldDB" id="A0A5K1K280"/>
<dbReference type="GO" id="GO:0016491">
    <property type="term" value="F:oxidoreductase activity"/>
    <property type="evidence" value="ECO:0007669"/>
    <property type="project" value="UniProtKB-KW"/>
</dbReference>
<dbReference type="SUPFAM" id="SSF51735">
    <property type="entry name" value="NAD(P)-binding Rossmann-fold domains"/>
    <property type="match status" value="1"/>
</dbReference>
<dbReference type="Gene3D" id="3.40.50.720">
    <property type="entry name" value="NAD(P)-binding Rossmann-like Domain"/>
    <property type="match status" value="1"/>
</dbReference>
<comment type="similarity">
    <text evidence="1">Belongs to the short-chain dehydrogenases/reductases (SDR) family.</text>
</comment>
<reference evidence="4" key="1">
    <citation type="submission" date="2019-10" db="EMBL/GenBank/DDBJ databases">
        <authorList>
            <person name="Nor Muhammad N."/>
        </authorList>
    </citation>
    <scope>NUCLEOTIDE SEQUENCE</scope>
</reference>
<evidence type="ECO:0000256" key="1">
    <source>
        <dbReference type="ARBA" id="ARBA00006484"/>
    </source>
</evidence>
<evidence type="ECO:0000256" key="2">
    <source>
        <dbReference type="ARBA" id="ARBA00022857"/>
    </source>
</evidence>
<name>A0A5K1K280_9APHY</name>
<dbReference type="InterPro" id="IPR036291">
    <property type="entry name" value="NAD(P)-bd_dom_sf"/>
</dbReference>
<keyword evidence="3" id="KW-0560">Oxidoreductase</keyword>
<evidence type="ECO:0000256" key="3">
    <source>
        <dbReference type="ARBA" id="ARBA00023002"/>
    </source>
</evidence>
<proteinExistence type="inferred from homology"/>
<dbReference type="PANTHER" id="PTHR43544:SF7">
    <property type="entry name" value="NADB-LER2"/>
    <property type="match status" value="1"/>
</dbReference>
<accession>A0A5K1K280</accession>